<reference evidence="1" key="2">
    <citation type="submission" date="2021-09" db="EMBL/GenBank/DDBJ databases">
        <authorList>
            <person name="Gilroy R."/>
        </authorList>
    </citation>
    <scope>NUCLEOTIDE SEQUENCE</scope>
    <source>
        <strain evidence="1">316</strain>
    </source>
</reference>
<accession>A0A921DZS9</accession>
<evidence type="ECO:0000313" key="2">
    <source>
        <dbReference type="Proteomes" id="UP000742631"/>
    </source>
</evidence>
<proteinExistence type="predicted"/>
<dbReference type="Gene3D" id="3.40.50.720">
    <property type="entry name" value="NAD(P)-binding Rossmann-like Domain"/>
    <property type="match status" value="1"/>
</dbReference>
<dbReference type="EMBL" id="DYYG01000011">
    <property type="protein sequence ID" value="HJE22650.1"/>
    <property type="molecule type" value="Genomic_DNA"/>
</dbReference>
<protein>
    <submittedName>
        <fullName evidence="1">SDR family oxidoreductase</fullName>
    </submittedName>
</protein>
<reference evidence="1" key="1">
    <citation type="journal article" date="2021" name="PeerJ">
        <title>Extensive microbial diversity within the chicken gut microbiome revealed by metagenomics and culture.</title>
        <authorList>
            <person name="Gilroy R."/>
            <person name="Ravi A."/>
            <person name="Getino M."/>
            <person name="Pursley I."/>
            <person name="Horton D.L."/>
            <person name="Alikhan N.F."/>
            <person name="Baker D."/>
            <person name="Gharbi K."/>
            <person name="Hall N."/>
            <person name="Watson M."/>
            <person name="Adriaenssens E.M."/>
            <person name="Foster-Nyarko E."/>
            <person name="Jarju S."/>
            <person name="Secka A."/>
            <person name="Antonio M."/>
            <person name="Oren A."/>
            <person name="Chaudhuri R.R."/>
            <person name="La Ragione R."/>
            <person name="Hildebrand F."/>
            <person name="Pallen M.J."/>
        </authorList>
    </citation>
    <scope>NUCLEOTIDE SEQUENCE</scope>
    <source>
        <strain evidence="1">316</strain>
    </source>
</reference>
<dbReference type="Proteomes" id="UP000742631">
    <property type="component" value="Unassembled WGS sequence"/>
</dbReference>
<gene>
    <name evidence="1" type="ORF">K8W01_03175</name>
</gene>
<dbReference type="InterPro" id="IPR036291">
    <property type="entry name" value="NAD(P)-bd_dom_sf"/>
</dbReference>
<sequence>MALIPDGNVLAGRRALVMGVANAHSVAYGCARVFRRLGAEVALTCLNERTRSQVEPLARELGTALFMPCAAHLTGITVYVDGGLSIMA</sequence>
<dbReference type="InterPro" id="IPR002347">
    <property type="entry name" value="SDR_fam"/>
</dbReference>
<evidence type="ECO:0000313" key="1">
    <source>
        <dbReference type="EMBL" id="HJE22650.1"/>
    </source>
</evidence>
<comment type="caution">
    <text evidence="1">The sequence shown here is derived from an EMBL/GenBank/DDBJ whole genome shotgun (WGS) entry which is preliminary data.</text>
</comment>
<organism evidence="1 2">
    <name type="scientific">Methylorubrum populi</name>
    <dbReference type="NCBI Taxonomy" id="223967"/>
    <lineage>
        <taxon>Bacteria</taxon>
        <taxon>Pseudomonadati</taxon>
        <taxon>Pseudomonadota</taxon>
        <taxon>Alphaproteobacteria</taxon>
        <taxon>Hyphomicrobiales</taxon>
        <taxon>Methylobacteriaceae</taxon>
        <taxon>Methylorubrum</taxon>
    </lineage>
</organism>
<dbReference type="AlphaFoldDB" id="A0A921DZS9"/>
<name>A0A921DZS9_9HYPH</name>
<dbReference type="SUPFAM" id="SSF51735">
    <property type="entry name" value="NAD(P)-binding Rossmann-fold domains"/>
    <property type="match status" value="1"/>
</dbReference>
<dbReference type="Pfam" id="PF13561">
    <property type="entry name" value="adh_short_C2"/>
    <property type="match status" value="1"/>
</dbReference>